<accession>A0A6S7HSY9</accession>
<sequence>KWDLYIVSQCCEKAKAYRALNQQVNQVPAIQAKTTRPWSNKSLNQEPFQRGTKLGPCSLQWVDHVNEVSVKLTLLEHTSKLTQRSRRMPQLAQELHRGLSLTFT</sequence>
<organism evidence="1 2">
    <name type="scientific">Paramuricea clavata</name>
    <name type="common">Red gorgonian</name>
    <name type="synonym">Violescent sea-whip</name>
    <dbReference type="NCBI Taxonomy" id="317549"/>
    <lineage>
        <taxon>Eukaryota</taxon>
        <taxon>Metazoa</taxon>
        <taxon>Cnidaria</taxon>
        <taxon>Anthozoa</taxon>
        <taxon>Octocorallia</taxon>
        <taxon>Malacalcyonacea</taxon>
        <taxon>Plexauridae</taxon>
        <taxon>Paramuricea</taxon>
    </lineage>
</organism>
<reference evidence="1" key="1">
    <citation type="submission" date="2020-04" db="EMBL/GenBank/DDBJ databases">
        <authorList>
            <person name="Alioto T."/>
            <person name="Alioto T."/>
            <person name="Gomez Garrido J."/>
        </authorList>
    </citation>
    <scope>NUCLEOTIDE SEQUENCE</scope>
    <source>
        <strain evidence="1">A484AB</strain>
    </source>
</reference>
<gene>
    <name evidence="1" type="ORF">PACLA_8A052888</name>
</gene>
<feature type="non-terminal residue" evidence="1">
    <location>
        <position position="1"/>
    </location>
</feature>
<evidence type="ECO:0000313" key="1">
    <source>
        <dbReference type="EMBL" id="CAB4007619.1"/>
    </source>
</evidence>
<feature type="non-terminal residue" evidence="1">
    <location>
        <position position="104"/>
    </location>
</feature>
<keyword evidence="2" id="KW-1185">Reference proteome</keyword>
<name>A0A6S7HSY9_PARCT</name>
<proteinExistence type="predicted"/>
<dbReference type="EMBL" id="CACRXK020005852">
    <property type="protein sequence ID" value="CAB4007619.1"/>
    <property type="molecule type" value="Genomic_DNA"/>
</dbReference>
<dbReference type="AlphaFoldDB" id="A0A6S7HSY9"/>
<comment type="caution">
    <text evidence="1">The sequence shown here is derived from an EMBL/GenBank/DDBJ whole genome shotgun (WGS) entry which is preliminary data.</text>
</comment>
<dbReference type="Proteomes" id="UP001152795">
    <property type="component" value="Unassembled WGS sequence"/>
</dbReference>
<protein>
    <submittedName>
        <fullName evidence="1">Uncharacterized protein</fullName>
    </submittedName>
</protein>
<evidence type="ECO:0000313" key="2">
    <source>
        <dbReference type="Proteomes" id="UP001152795"/>
    </source>
</evidence>